<dbReference type="Proteomes" id="UP000189632">
    <property type="component" value="Chromosome"/>
</dbReference>
<dbReference type="RefSeq" id="WP_077993457.1">
    <property type="nucleotide sequence ID" value="NZ_CAXUOT020000003.1"/>
</dbReference>
<evidence type="ECO:0000313" key="1">
    <source>
        <dbReference type="EMBL" id="AQT47999.1"/>
    </source>
</evidence>
<dbReference type="KEGG" id="bapi:BBC0122_019040"/>
<name>A0A1U9MJV7_9HYPH</name>
<keyword evidence="2" id="KW-1185">Reference proteome</keyword>
<accession>A0A1U9MJV7</accession>
<dbReference type="AlphaFoldDB" id="A0A1U9MJV7"/>
<dbReference type="EMBL" id="CP015625">
    <property type="protein sequence ID" value="AQT47999.1"/>
    <property type="molecule type" value="Genomic_DNA"/>
</dbReference>
<gene>
    <name evidence="1" type="ORF">BBC0122_019040</name>
</gene>
<organism evidence="1 2">
    <name type="scientific">Bartonella choladocola</name>
    <dbReference type="NCBI Taxonomy" id="2750995"/>
    <lineage>
        <taxon>Bacteria</taxon>
        <taxon>Pseudomonadati</taxon>
        <taxon>Pseudomonadota</taxon>
        <taxon>Alphaproteobacteria</taxon>
        <taxon>Hyphomicrobiales</taxon>
        <taxon>Bartonellaceae</taxon>
        <taxon>Bartonella</taxon>
    </lineage>
</organism>
<sequence>MTFIQSIGLSRYRQYKIGKIFERPCLALAILFNRFTEDQKWRLLEIAEQLNGRYSIMTIETENLLEIINQEYKPDKRFRALANDAAKYCATDWFNTDAGRDSAYDYALQEFINAAYSEDIPLYSKNNSTKGAYPQ</sequence>
<reference evidence="1 2" key="1">
    <citation type="submission" date="2016-11" db="EMBL/GenBank/DDBJ databases">
        <title>Comparative genomics of Bartonella apis.</title>
        <authorList>
            <person name="Engel P."/>
        </authorList>
    </citation>
    <scope>NUCLEOTIDE SEQUENCE [LARGE SCALE GENOMIC DNA]</scope>
    <source>
        <strain evidence="1 2">BBC0122</strain>
    </source>
</reference>
<protein>
    <submittedName>
        <fullName evidence="1">Uncharacterized protein</fullName>
    </submittedName>
</protein>
<evidence type="ECO:0000313" key="2">
    <source>
        <dbReference type="Proteomes" id="UP000189632"/>
    </source>
</evidence>
<proteinExistence type="predicted"/>